<organism evidence="1 2">
    <name type="scientific">Aureococcus anophagefferens</name>
    <name type="common">Harmful bloom alga</name>
    <dbReference type="NCBI Taxonomy" id="44056"/>
    <lineage>
        <taxon>Eukaryota</taxon>
        <taxon>Sar</taxon>
        <taxon>Stramenopiles</taxon>
        <taxon>Ochrophyta</taxon>
        <taxon>Pelagophyceae</taxon>
        <taxon>Pelagomonadales</taxon>
        <taxon>Pelagomonadaceae</taxon>
        <taxon>Aureococcus</taxon>
    </lineage>
</organism>
<evidence type="ECO:0000313" key="2">
    <source>
        <dbReference type="Proteomes" id="UP001363151"/>
    </source>
</evidence>
<accession>A0ABR1G997</accession>
<comment type="caution">
    <text evidence="1">The sequence shown here is derived from an EMBL/GenBank/DDBJ whole genome shotgun (WGS) entry which is preliminary data.</text>
</comment>
<dbReference type="EMBL" id="JBBJCI010000055">
    <property type="protein sequence ID" value="KAK7249562.1"/>
    <property type="molecule type" value="Genomic_DNA"/>
</dbReference>
<gene>
    <name evidence="1" type="ORF">SO694_0026301</name>
</gene>
<sequence>MGATQEVRLLRGNEAGLQQLVPADFFVPLNKLTETLTYDGEWSKWAEPGLQGSRGNQHVVLGRVPGDTGLGRRVCSALHPMPTMRATLFEDAAD</sequence>
<proteinExistence type="predicted"/>
<protein>
    <submittedName>
        <fullName evidence="1">Uncharacterized protein</fullName>
    </submittedName>
</protein>
<evidence type="ECO:0000313" key="1">
    <source>
        <dbReference type="EMBL" id="KAK7249562.1"/>
    </source>
</evidence>
<keyword evidence="2" id="KW-1185">Reference proteome</keyword>
<name>A0ABR1G997_AURAN</name>
<dbReference type="Proteomes" id="UP001363151">
    <property type="component" value="Unassembled WGS sequence"/>
</dbReference>
<reference evidence="1 2" key="1">
    <citation type="submission" date="2024-03" db="EMBL/GenBank/DDBJ databases">
        <title>Aureococcus anophagefferens CCMP1851 and Kratosvirus quantuckense: Draft genome of a second virus-susceptible host strain in the model system.</title>
        <authorList>
            <person name="Chase E."/>
            <person name="Truchon A.R."/>
            <person name="Schepens W."/>
            <person name="Wilhelm S.W."/>
        </authorList>
    </citation>
    <scope>NUCLEOTIDE SEQUENCE [LARGE SCALE GENOMIC DNA]</scope>
    <source>
        <strain evidence="1 2">CCMP1851</strain>
    </source>
</reference>